<protein>
    <submittedName>
        <fullName evidence="1">Chloroplastic import inner membrane translocase subunit TIM22-2</fullName>
    </submittedName>
</protein>
<sequence length="146" mass="16664">MPGPQISKVETLLRLNLSDLNSISTFGSISSRPHLDFSHRESLEKCIQYVRRWLSDSLDFISEAPLCVRHRHFCKADSSRAFSFIIEGLNKQQLALARSLFARMKTSYFSILPPLALPLPDELQRSFFICCQSIRKSSKGNFPVTQ</sequence>
<organism evidence="1 2">
    <name type="scientific">Camellia lanceoleosa</name>
    <dbReference type="NCBI Taxonomy" id="1840588"/>
    <lineage>
        <taxon>Eukaryota</taxon>
        <taxon>Viridiplantae</taxon>
        <taxon>Streptophyta</taxon>
        <taxon>Embryophyta</taxon>
        <taxon>Tracheophyta</taxon>
        <taxon>Spermatophyta</taxon>
        <taxon>Magnoliopsida</taxon>
        <taxon>eudicotyledons</taxon>
        <taxon>Gunneridae</taxon>
        <taxon>Pentapetalae</taxon>
        <taxon>asterids</taxon>
        <taxon>Ericales</taxon>
        <taxon>Theaceae</taxon>
        <taxon>Camellia</taxon>
    </lineage>
</organism>
<gene>
    <name evidence="1" type="ORF">LOK49_LG09G00849</name>
</gene>
<accession>A0ACC0GMI4</accession>
<proteinExistence type="predicted"/>
<evidence type="ECO:0000313" key="1">
    <source>
        <dbReference type="EMBL" id="KAI8001779.1"/>
    </source>
</evidence>
<dbReference type="Proteomes" id="UP001060215">
    <property type="component" value="Chromosome 8"/>
</dbReference>
<evidence type="ECO:0000313" key="2">
    <source>
        <dbReference type="Proteomes" id="UP001060215"/>
    </source>
</evidence>
<reference evidence="1 2" key="1">
    <citation type="journal article" date="2022" name="Plant J.">
        <title>Chromosome-level genome of Camellia lanceoleosa provides a valuable resource for understanding genome evolution and self-incompatibility.</title>
        <authorList>
            <person name="Gong W."/>
            <person name="Xiao S."/>
            <person name="Wang L."/>
            <person name="Liao Z."/>
            <person name="Chang Y."/>
            <person name="Mo W."/>
            <person name="Hu G."/>
            <person name="Li W."/>
            <person name="Zhao G."/>
            <person name="Zhu H."/>
            <person name="Hu X."/>
            <person name="Ji K."/>
            <person name="Xiang X."/>
            <person name="Song Q."/>
            <person name="Yuan D."/>
            <person name="Jin S."/>
            <person name="Zhang L."/>
        </authorList>
    </citation>
    <scope>NUCLEOTIDE SEQUENCE [LARGE SCALE GENOMIC DNA]</scope>
    <source>
        <strain evidence="1">SQ_2022a</strain>
    </source>
</reference>
<name>A0ACC0GMI4_9ERIC</name>
<comment type="caution">
    <text evidence="1">The sequence shown here is derived from an EMBL/GenBank/DDBJ whole genome shotgun (WGS) entry which is preliminary data.</text>
</comment>
<keyword evidence="2" id="KW-1185">Reference proteome</keyword>
<dbReference type="EMBL" id="CM045765">
    <property type="protein sequence ID" value="KAI8001779.1"/>
    <property type="molecule type" value="Genomic_DNA"/>
</dbReference>